<proteinExistence type="predicted"/>
<dbReference type="Proteomes" id="UP000267804">
    <property type="component" value="Chromosome"/>
</dbReference>
<dbReference type="KEGG" id="mtua:CSH63_05065"/>
<name>A0A386WEL0_9ACTN</name>
<protein>
    <submittedName>
        <fullName evidence="1">Uncharacterized protein</fullName>
    </submittedName>
</protein>
<sequence>MAIVLVVGSLAAALRLLVWLAARVRRRGIGDNVMAPFEEIWHPAAHRIRAEIKVHEERMVPLPSAGDPERRGCWARRVSLE</sequence>
<accession>A0A386WEL0</accession>
<dbReference type="EMBL" id="CP024087">
    <property type="protein sequence ID" value="AYF26836.1"/>
    <property type="molecule type" value="Genomic_DNA"/>
</dbReference>
<reference evidence="1 2" key="1">
    <citation type="submission" date="2017-10" db="EMBL/GenBank/DDBJ databases">
        <title>Integration of genomic and chemical information greatly accelerates assignment of the full stereostructure of myelolactone, a potent inhibitor of myeloma from a marine-derived Micromonospora.</title>
        <authorList>
            <person name="Kim M.C."/>
            <person name="Machado H."/>
            <person name="Jensen P.R."/>
            <person name="Fenical W."/>
        </authorList>
    </citation>
    <scope>NUCLEOTIDE SEQUENCE [LARGE SCALE GENOMIC DNA]</scope>
    <source>
        <strain evidence="1 2">CNY-010</strain>
    </source>
</reference>
<evidence type="ECO:0000313" key="2">
    <source>
        <dbReference type="Proteomes" id="UP000267804"/>
    </source>
</evidence>
<organism evidence="1 2">
    <name type="scientific">Micromonospora tulbaghiae</name>
    <dbReference type="NCBI Taxonomy" id="479978"/>
    <lineage>
        <taxon>Bacteria</taxon>
        <taxon>Bacillati</taxon>
        <taxon>Actinomycetota</taxon>
        <taxon>Actinomycetes</taxon>
        <taxon>Micromonosporales</taxon>
        <taxon>Micromonosporaceae</taxon>
        <taxon>Micromonospora</taxon>
    </lineage>
</organism>
<dbReference type="AlphaFoldDB" id="A0A386WEL0"/>
<evidence type="ECO:0000313" key="1">
    <source>
        <dbReference type="EMBL" id="AYF26836.1"/>
    </source>
</evidence>
<gene>
    <name evidence="1" type="ORF">CSH63_05065</name>
</gene>